<evidence type="ECO:0000256" key="11">
    <source>
        <dbReference type="ARBA" id="ARBA00023033"/>
    </source>
</evidence>
<dbReference type="PRINTS" id="PR00370">
    <property type="entry name" value="FMOXYGENASE"/>
</dbReference>
<dbReference type="EC" id="1.-.-.-" evidence="19"/>
<evidence type="ECO:0000313" key="21">
    <source>
        <dbReference type="EMBL" id="CAH2311808.1"/>
    </source>
</evidence>
<dbReference type="GO" id="GO:0050660">
    <property type="term" value="F:flavin adenine dinucleotide binding"/>
    <property type="evidence" value="ECO:0007669"/>
    <property type="project" value="InterPro"/>
</dbReference>
<dbReference type="GO" id="GO:0050661">
    <property type="term" value="F:NADP binding"/>
    <property type="evidence" value="ECO:0007669"/>
    <property type="project" value="InterPro"/>
</dbReference>
<dbReference type="InterPro" id="IPR002253">
    <property type="entry name" value="Flavin_mOase_1"/>
</dbReference>
<keyword evidence="9 20" id="KW-1133">Transmembrane helix</keyword>
<gene>
    <name evidence="21" type="ORF">PECUL_23A044649</name>
</gene>
<comment type="catalytic activity">
    <reaction evidence="16">
        <text>trimethylamine + NADPH + O2 = trimethylamine N-oxide + NADP(+) + H2O</text>
        <dbReference type="Rhea" id="RHEA:31979"/>
        <dbReference type="ChEBI" id="CHEBI:15377"/>
        <dbReference type="ChEBI" id="CHEBI:15379"/>
        <dbReference type="ChEBI" id="CHEBI:15724"/>
        <dbReference type="ChEBI" id="CHEBI:57783"/>
        <dbReference type="ChEBI" id="CHEBI:58349"/>
        <dbReference type="ChEBI" id="CHEBI:58389"/>
        <dbReference type="EC" id="1.14.13.148"/>
    </reaction>
    <physiologicalReaction direction="left-to-right" evidence="16">
        <dbReference type="Rhea" id="RHEA:31980"/>
    </physiologicalReaction>
</comment>
<keyword evidence="10 18" id="KW-0560">Oxidoreductase</keyword>
<dbReference type="GO" id="GO:0004499">
    <property type="term" value="F:N,N-dimethylaniline monooxygenase activity"/>
    <property type="evidence" value="ECO:0007669"/>
    <property type="project" value="UniProtKB-UniRule"/>
</dbReference>
<dbReference type="GO" id="GO:0005789">
    <property type="term" value="C:endoplasmic reticulum membrane"/>
    <property type="evidence" value="ECO:0007669"/>
    <property type="project" value="UniProtKB-SubCell"/>
</dbReference>
<dbReference type="InterPro" id="IPR000960">
    <property type="entry name" value="Flavin_mOase"/>
</dbReference>
<protein>
    <recommendedName>
        <fullName evidence="19">Flavin-containing monooxygenase</fullName>
        <ecNumber evidence="19">1.-.-.-</ecNumber>
    </recommendedName>
</protein>
<comment type="catalytic activity">
    <reaction evidence="17">
        <text>N,N-dimethylaniline + NADPH + O2 + H(+) = N,N-dimethylaniline N-oxide + NADP(+) + H2O</text>
        <dbReference type="Rhea" id="RHEA:24468"/>
        <dbReference type="ChEBI" id="CHEBI:15377"/>
        <dbReference type="ChEBI" id="CHEBI:15378"/>
        <dbReference type="ChEBI" id="CHEBI:15379"/>
        <dbReference type="ChEBI" id="CHEBI:16269"/>
        <dbReference type="ChEBI" id="CHEBI:17735"/>
        <dbReference type="ChEBI" id="CHEBI:57783"/>
        <dbReference type="ChEBI" id="CHEBI:58349"/>
        <dbReference type="EC" id="1.14.13.8"/>
    </reaction>
    <physiologicalReaction direction="left-to-right" evidence="17">
        <dbReference type="Rhea" id="RHEA:24469"/>
    </physiologicalReaction>
</comment>
<evidence type="ECO:0000256" key="19">
    <source>
        <dbReference type="RuleBase" id="RU361177"/>
    </source>
</evidence>
<keyword evidence="5 20" id="KW-0812">Transmembrane</keyword>
<reference evidence="21" key="1">
    <citation type="submission" date="2022-03" db="EMBL/GenBank/DDBJ databases">
        <authorList>
            <person name="Alioto T."/>
            <person name="Alioto T."/>
            <person name="Gomez Garrido J."/>
        </authorList>
    </citation>
    <scope>NUCLEOTIDE SEQUENCE</scope>
</reference>
<keyword evidence="8 18" id="KW-0521">NADP</keyword>
<keyword evidence="7 18" id="KW-0274">FAD</keyword>
<dbReference type="EMBL" id="OW240919">
    <property type="protein sequence ID" value="CAH2311808.1"/>
    <property type="molecule type" value="Genomic_DNA"/>
</dbReference>
<evidence type="ECO:0000256" key="7">
    <source>
        <dbReference type="ARBA" id="ARBA00022827"/>
    </source>
</evidence>
<evidence type="ECO:0000256" key="9">
    <source>
        <dbReference type="ARBA" id="ARBA00022989"/>
    </source>
</evidence>
<evidence type="ECO:0000256" key="6">
    <source>
        <dbReference type="ARBA" id="ARBA00022824"/>
    </source>
</evidence>
<evidence type="ECO:0000256" key="18">
    <source>
        <dbReference type="PIRNR" id="PIRNR000332"/>
    </source>
</evidence>
<evidence type="ECO:0000256" key="2">
    <source>
        <dbReference type="ARBA" id="ARBA00004389"/>
    </source>
</evidence>
<evidence type="ECO:0000256" key="8">
    <source>
        <dbReference type="ARBA" id="ARBA00022857"/>
    </source>
</evidence>
<dbReference type="Pfam" id="PF00743">
    <property type="entry name" value="FMO-like"/>
    <property type="match status" value="1"/>
</dbReference>
<evidence type="ECO:0000256" key="4">
    <source>
        <dbReference type="ARBA" id="ARBA00022630"/>
    </source>
</evidence>
<evidence type="ECO:0000256" key="16">
    <source>
        <dbReference type="ARBA" id="ARBA00048088"/>
    </source>
</evidence>
<comment type="subcellular location">
    <subcellularLocation>
        <location evidence="2">Endoplasmic reticulum membrane</location>
        <topology evidence="2">Single-pass membrane protein</topology>
    </subcellularLocation>
</comment>
<evidence type="ECO:0000256" key="15">
    <source>
        <dbReference type="ARBA" id="ARBA00048041"/>
    </source>
</evidence>
<sequence>MPASKLGQQGMMSKKVAIIGAGASGLTAIKSCLEEGLEPTCFERSTDIGGLWRFTHDIEEGRGSIYSSVATNTSKEMMSYSDFPMPNDFPVYPHHSKILEYLQLYTEHFNLRKHIQLNTEVCSVMKNSDFDTTGQWNIVTEKNGIKELATFDAVIVCSGHFSDPYLPLNSFPGIELFKGRYIHSRFYKTPENYLGKTVLIVGAGNSAGDIAAEISFTAKQVFLSTRQGTWIVSRISHNGFPIDMVLLRRWTTWLKNLLPFALSAKLNAKIFGRWFDHSNYGLEPKNRLKNPVVNDYLPCQILHGLIKVKPKIKEIKETSVIFEDNTETGRLDEIIFATGYNATFPFIDDPVMKLNENPVSMYKNVFPINLAKPTMAFLGLIQPLGSILPTTEIQARWAARVFKGKRGHLSNQKLMRRVRGGGPHPTLRGRRFGSGKAQIFQAHYIEYIDEVSKEIGNHPKILSLFFTDPRLALKIFFGPCTSYQYRLTGPGKWHGAREAILTQWDRTLNATRTRVIFKNHGTRSVLPTLLVFCTLTAAVYLGYKQLSFKKKNCNQYFSMIK</sequence>
<comment type="similarity">
    <text evidence="3 18 19">Belongs to the FMO family.</text>
</comment>
<keyword evidence="12 18" id="KW-0472">Membrane</keyword>
<dbReference type="FunFam" id="3.50.50.60:FF:000159">
    <property type="entry name" value="Dimethylaniline monooxygenase [N-oxide-forming]"/>
    <property type="match status" value="1"/>
</dbReference>
<dbReference type="InterPro" id="IPR020946">
    <property type="entry name" value="Flavin_mOase-like"/>
</dbReference>
<evidence type="ECO:0000256" key="17">
    <source>
        <dbReference type="ARBA" id="ARBA00049443"/>
    </source>
</evidence>
<dbReference type="Proteomes" id="UP001295444">
    <property type="component" value="Chromosome 08"/>
</dbReference>
<keyword evidence="11 18" id="KW-0503">Monooxygenase</keyword>
<dbReference type="PIRSF" id="PIRSF000332">
    <property type="entry name" value="FMO"/>
    <property type="match status" value="1"/>
</dbReference>
<keyword evidence="6 18" id="KW-0256">Endoplasmic reticulum</keyword>
<keyword evidence="22" id="KW-1185">Reference proteome</keyword>
<dbReference type="SUPFAM" id="SSF51905">
    <property type="entry name" value="FAD/NAD(P)-binding domain"/>
    <property type="match status" value="2"/>
</dbReference>
<evidence type="ECO:0000256" key="10">
    <source>
        <dbReference type="ARBA" id="ARBA00023002"/>
    </source>
</evidence>
<keyword evidence="4 18" id="KW-0285">Flavoprotein</keyword>
<evidence type="ECO:0000256" key="13">
    <source>
        <dbReference type="ARBA" id="ARBA00045957"/>
    </source>
</evidence>
<dbReference type="PRINTS" id="PR01121">
    <property type="entry name" value="FMOXYGENASE1"/>
</dbReference>
<dbReference type="Gene3D" id="3.50.50.60">
    <property type="entry name" value="FAD/NAD(P)-binding domain"/>
    <property type="match status" value="1"/>
</dbReference>
<dbReference type="InterPro" id="IPR036188">
    <property type="entry name" value="FAD/NAD-bd_sf"/>
</dbReference>
<dbReference type="PANTHER" id="PTHR23023">
    <property type="entry name" value="DIMETHYLANILINE MONOOXYGENASE"/>
    <property type="match status" value="1"/>
</dbReference>
<proteinExistence type="inferred from homology"/>
<comment type="function">
    <text evidence="13">Broad spectrum monooxygenase that catalyzes the oxygenation of a wide variety of nitrogen- and sulfur-containing compounds including xenobiotics. Catalyzes the S-oxygenation of hypotaurine to produce taurine, an organic osmolyte involved in cell volume regulation as well as a variety of cytoprotective and developmental processes. In vitro, catalyzes the N-oxygenation of trimethylamine (TMA) to produce trimethylamine N-oxide (TMAO) and could therefore participate to the detoxification of this compound that is generated by the action of gut microbiota from dietary precursors such as choline, choline containing compounds, betaine or L-carnitine.</text>
</comment>
<feature type="transmembrane region" description="Helical" evidence="20">
    <location>
        <begin position="524"/>
        <end position="543"/>
    </location>
</feature>
<comment type="catalytic activity">
    <reaction evidence="14">
        <text>hypotaurine + NADH + O2 + H(+) = taurine + NAD(+) + H2O</text>
        <dbReference type="Rhea" id="RHEA:74111"/>
        <dbReference type="ChEBI" id="CHEBI:15377"/>
        <dbReference type="ChEBI" id="CHEBI:15378"/>
        <dbReference type="ChEBI" id="CHEBI:15379"/>
        <dbReference type="ChEBI" id="CHEBI:57540"/>
        <dbReference type="ChEBI" id="CHEBI:57853"/>
        <dbReference type="ChEBI" id="CHEBI:57945"/>
        <dbReference type="ChEBI" id="CHEBI:507393"/>
        <dbReference type="EC" id="1.14.13.8"/>
    </reaction>
    <physiologicalReaction direction="left-to-right" evidence="14">
        <dbReference type="Rhea" id="RHEA:74112"/>
    </physiologicalReaction>
</comment>
<dbReference type="GO" id="GO:0034899">
    <property type="term" value="F:trimethylamine monooxygenase activity"/>
    <property type="evidence" value="ECO:0007669"/>
    <property type="project" value="UniProtKB-EC"/>
</dbReference>
<evidence type="ECO:0000256" key="5">
    <source>
        <dbReference type="ARBA" id="ARBA00022692"/>
    </source>
</evidence>
<evidence type="ECO:0000313" key="22">
    <source>
        <dbReference type="Proteomes" id="UP001295444"/>
    </source>
</evidence>
<evidence type="ECO:0000256" key="12">
    <source>
        <dbReference type="ARBA" id="ARBA00023136"/>
    </source>
</evidence>
<comment type="cofactor">
    <cofactor evidence="1 18 19">
        <name>FAD</name>
        <dbReference type="ChEBI" id="CHEBI:57692"/>
    </cofactor>
</comment>
<dbReference type="AlphaFoldDB" id="A0AAD1WKB4"/>
<evidence type="ECO:0000256" key="20">
    <source>
        <dbReference type="SAM" id="Phobius"/>
    </source>
</evidence>
<comment type="catalytic activity">
    <reaction evidence="15">
        <text>hypotaurine + NADPH + O2 + H(+) = taurine + NADP(+) + H2O</text>
        <dbReference type="Rhea" id="RHEA:69819"/>
        <dbReference type="ChEBI" id="CHEBI:15377"/>
        <dbReference type="ChEBI" id="CHEBI:15378"/>
        <dbReference type="ChEBI" id="CHEBI:15379"/>
        <dbReference type="ChEBI" id="CHEBI:57783"/>
        <dbReference type="ChEBI" id="CHEBI:57853"/>
        <dbReference type="ChEBI" id="CHEBI:58349"/>
        <dbReference type="ChEBI" id="CHEBI:507393"/>
        <dbReference type="EC" id="1.14.13.8"/>
    </reaction>
    <physiologicalReaction direction="left-to-right" evidence="15">
        <dbReference type="Rhea" id="RHEA:69820"/>
    </physiologicalReaction>
</comment>
<evidence type="ECO:0000256" key="3">
    <source>
        <dbReference type="ARBA" id="ARBA00009183"/>
    </source>
</evidence>
<name>A0AAD1WKB4_PELCU</name>
<organism evidence="21 22">
    <name type="scientific">Pelobates cultripes</name>
    <name type="common">Western spadefoot toad</name>
    <dbReference type="NCBI Taxonomy" id="61616"/>
    <lineage>
        <taxon>Eukaryota</taxon>
        <taxon>Metazoa</taxon>
        <taxon>Chordata</taxon>
        <taxon>Craniata</taxon>
        <taxon>Vertebrata</taxon>
        <taxon>Euteleostomi</taxon>
        <taxon>Amphibia</taxon>
        <taxon>Batrachia</taxon>
        <taxon>Anura</taxon>
        <taxon>Pelobatoidea</taxon>
        <taxon>Pelobatidae</taxon>
        <taxon>Pelobates</taxon>
    </lineage>
</organism>
<dbReference type="InterPro" id="IPR050346">
    <property type="entry name" value="FMO-like"/>
</dbReference>
<evidence type="ECO:0000256" key="14">
    <source>
        <dbReference type="ARBA" id="ARBA00047338"/>
    </source>
</evidence>
<accession>A0AAD1WKB4</accession>
<evidence type="ECO:0000256" key="1">
    <source>
        <dbReference type="ARBA" id="ARBA00001974"/>
    </source>
</evidence>